<feature type="signal peptide" evidence="1">
    <location>
        <begin position="1"/>
        <end position="19"/>
    </location>
</feature>
<feature type="chain" id="PRO_5043822672" evidence="1">
    <location>
        <begin position="20"/>
        <end position="193"/>
    </location>
</feature>
<protein>
    <submittedName>
        <fullName evidence="2">Uncharacterized protein</fullName>
    </submittedName>
</protein>
<dbReference type="EMBL" id="JADYXP020000001">
    <property type="protein sequence ID" value="KAL0134423.1"/>
    <property type="molecule type" value="Genomic_DNA"/>
</dbReference>
<name>A0AAW2H494_9HYME</name>
<evidence type="ECO:0000313" key="2">
    <source>
        <dbReference type="EMBL" id="KAL0134423.1"/>
    </source>
</evidence>
<accession>A0AAW2H494</accession>
<evidence type="ECO:0000256" key="1">
    <source>
        <dbReference type="SAM" id="SignalP"/>
    </source>
</evidence>
<sequence>MLRVLIIMSFICSLNLLSARPTEEPTKFTLSSVQNNANNVTSSKLEDTQQINNEFRNNLDPLIKSEKSQSRRSILSIPASQSTTPIVLFAPMSRETVRLENETAQAILEKRKPDNILSRFLTPKPLVDRIREEEKYGNTGKYPSFSRAVVNGYENLSNFLNFLVNLPVGIVKQTSRGVTQTLDEVGARLIGLQ</sequence>
<reference evidence="2 3" key="1">
    <citation type="submission" date="2023-03" db="EMBL/GenBank/DDBJ databases">
        <title>High recombination rates correlate with genetic variation in Cardiocondyla obscurior ants.</title>
        <authorList>
            <person name="Errbii M."/>
        </authorList>
    </citation>
    <scope>NUCLEOTIDE SEQUENCE [LARGE SCALE GENOMIC DNA]</scope>
    <source>
        <strain evidence="2">Alpha-2009</strain>
        <tissue evidence="2">Whole body</tissue>
    </source>
</reference>
<dbReference type="AlphaFoldDB" id="A0AAW2H494"/>
<evidence type="ECO:0000313" key="3">
    <source>
        <dbReference type="Proteomes" id="UP001430953"/>
    </source>
</evidence>
<organism evidence="2 3">
    <name type="scientific">Cardiocondyla obscurior</name>
    <dbReference type="NCBI Taxonomy" id="286306"/>
    <lineage>
        <taxon>Eukaryota</taxon>
        <taxon>Metazoa</taxon>
        <taxon>Ecdysozoa</taxon>
        <taxon>Arthropoda</taxon>
        <taxon>Hexapoda</taxon>
        <taxon>Insecta</taxon>
        <taxon>Pterygota</taxon>
        <taxon>Neoptera</taxon>
        <taxon>Endopterygota</taxon>
        <taxon>Hymenoptera</taxon>
        <taxon>Apocrita</taxon>
        <taxon>Aculeata</taxon>
        <taxon>Formicoidea</taxon>
        <taxon>Formicidae</taxon>
        <taxon>Myrmicinae</taxon>
        <taxon>Cardiocondyla</taxon>
    </lineage>
</organism>
<dbReference type="Proteomes" id="UP001430953">
    <property type="component" value="Unassembled WGS sequence"/>
</dbReference>
<gene>
    <name evidence="2" type="ORF">PUN28_001304</name>
</gene>
<keyword evidence="1" id="KW-0732">Signal</keyword>
<keyword evidence="3" id="KW-1185">Reference proteome</keyword>
<comment type="caution">
    <text evidence="2">The sequence shown here is derived from an EMBL/GenBank/DDBJ whole genome shotgun (WGS) entry which is preliminary data.</text>
</comment>
<proteinExistence type="predicted"/>